<dbReference type="GO" id="GO:0016788">
    <property type="term" value="F:hydrolase activity, acting on ester bonds"/>
    <property type="evidence" value="ECO:0007669"/>
    <property type="project" value="InterPro"/>
</dbReference>
<proteinExistence type="predicted"/>
<evidence type="ECO:0000313" key="3">
    <source>
        <dbReference type="Proteomes" id="UP000053477"/>
    </source>
</evidence>
<reference evidence="2 3" key="1">
    <citation type="submission" date="2015-04" db="EMBL/GenBank/DDBJ databases">
        <title>Complete genome sequence of Schizopora paradoxa KUC8140, a cosmopolitan wood degrader in East Asia.</title>
        <authorList>
            <consortium name="DOE Joint Genome Institute"/>
            <person name="Min B."/>
            <person name="Park H."/>
            <person name="Jang Y."/>
            <person name="Kim J.-J."/>
            <person name="Kim K.H."/>
            <person name="Pangilinan J."/>
            <person name="Lipzen A."/>
            <person name="Riley R."/>
            <person name="Grigoriev I.V."/>
            <person name="Spatafora J.W."/>
            <person name="Choi I.-G."/>
        </authorList>
    </citation>
    <scope>NUCLEOTIDE SEQUENCE [LARGE SCALE GENOMIC DNA]</scope>
    <source>
        <strain evidence="2 3">KUC8140</strain>
    </source>
</reference>
<keyword evidence="1" id="KW-0378">Hydrolase</keyword>
<dbReference type="InterPro" id="IPR001087">
    <property type="entry name" value="GDSL"/>
</dbReference>
<evidence type="ECO:0008006" key="4">
    <source>
        <dbReference type="Google" id="ProtNLM"/>
    </source>
</evidence>
<dbReference type="OrthoDB" id="1600564at2759"/>
<keyword evidence="3" id="KW-1185">Reference proteome</keyword>
<dbReference type="EMBL" id="KQ086071">
    <property type="protein sequence ID" value="KLO08948.1"/>
    <property type="molecule type" value="Genomic_DNA"/>
</dbReference>
<dbReference type="InterPro" id="IPR036514">
    <property type="entry name" value="SGNH_hydro_sf"/>
</dbReference>
<dbReference type="SUPFAM" id="SSF52266">
    <property type="entry name" value="SGNH hydrolase"/>
    <property type="match status" value="1"/>
</dbReference>
<protein>
    <recommendedName>
        <fullName evidence="4">Carbohydrate esterase family 16 protein</fullName>
    </recommendedName>
</protein>
<dbReference type="STRING" id="27342.A0A0H2RHH8"/>
<dbReference type="InParanoid" id="A0A0H2RHH8"/>
<evidence type="ECO:0000256" key="1">
    <source>
        <dbReference type="ARBA" id="ARBA00022801"/>
    </source>
</evidence>
<dbReference type="PANTHER" id="PTHR45648:SF22">
    <property type="entry name" value="GDSL LIPASE_ACYLHYDROLASE FAMILY PROTEIN (AFU_ORTHOLOGUE AFUA_4G14700)"/>
    <property type="match status" value="1"/>
</dbReference>
<gene>
    <name evidence="2" type="ORF">SCHPADRAFT_908199</name>
</gene>
<dbReference type="AlphaFoldDB" id="A0A0H2RHH8"/>
<dbReference type="Proteomes" id="UP000053477">
    <property type="component" value="Unassembled WGS sequence"/>
</dbReference>
<name>A0A0H2RHH8_9AGAM</name>
<evidence type="ECO:0000313" key="2">
    <source>
        <dbReference type="EMBL" id="KLO08948.1"/>
    </source>
</evidence>
<dbReference type="Pfam" id="PF00657">
    <property type="entry name" value="Lipase_GDSL"/>
    <property type="match status" value="1"/>
</dbReference>
<dbReference type="PANTHER" id="PTHR45648">
    <property type="entry name" value="GDSL LIPASE/ACYLHYDROLASE FAMILY PROTEIN (AFU_ORTHOLOGUE AFUA_4G14700)"/>
    <property type="match status" value="1"/>
</dbReference>
<dbReference type="InterPro" id="IPR051058">
    <property type="entry name" value="GDSL_Est/Lipase"/>
</dbReference>
<dbReference type="Gene3D" id="3.40.50.1110">
    <property type="entry name" value="SGNH hydrolase"/>
    <property type="match status" value="1"/>
</dbReference>
<organism evidence="2 3">
    <name type="scientific">Schizopora paradoxa</name>
    <dbReference type="NCBI Taxonomy" id="27342"/>
    <lineage>
        <taxon>Eukaryota</taxon>
        <taxon>Fungi</taxon>
        <taxon>Dikarya</taxon>
        <taxon>Basidiomycota</taxon>
        <taxon>Agaricomycotina</taxon>
        <taxon>Agaricomycetes</taxon>
        <taxon>Hymenochaetales</taxon>
        <taxon>Schizoporaceae</taxon>
        <taxon>Schizopora</taxon>
    </lineage>
</organism>
<sequence>MDRFESVTGPNWPGIDCIKHLFVFGDSYSSVGYDQFTIQEHPHPSVDHPLGIPFPGHTWTDDSAGMGDEGMSENPNWVGHLVTSRRNAEKPIVVYDYAVGGHCVLDVRGQIEDTFAGHVASQPEWARWKGGNSLFVVWVGINDCAGPTPYEPIVKDLMGVVDLLYEMGAINFLLIDVPPIDKSPAIPDSILEERPELADDYKNWNALLHKHTKEFHTAHPKSTILMYSSYDLFTRVNQEPVKYGFAAKDVKRRRGPMWMDHLHPTSKMHKVIADDIEAFLKRFPAHKDNEPSLTP</sequence>
<accession>A0A0H2RHH8</accession>